<keyword evidence="11" id="KW-1185">Reference proteome</keyword>
<dbReference type="GO" id="GO:0005886">
    <property type="term" value="C:plasma membrane"/>
    <property type="evidence" value="ECO:0007669"/>
    <property type="project" value="UniProtKB-SubCell"/>
</dbReference>
<proteinExistence type="predicted"/>
<dbReference type="SUPFAM" id="SSF55073">
    <property type="entry name" value="Nucleotide cyclase"/>
    <property type="match status" value="1"/>
</dbReference>
<dbReference type="InterPro" id="IPR000160">
    <property type="entry name" value="GGDEF_dom"/>
</dbReference>
<sequence length="881" mass="94919">MDVVASSPPPAWPRALGRSLTIVVGTALAYAVAGWLALQLRVPPDYALVVFFPAGVAAGAALTLGWAALPGVALGAIAVQILTHDAVGASWQHWGILAPAAGATAMAGATAWGIRRAIGYPSAFDEPAQVIRLFFVIVPLGALLNASISVPTLVARGIILPGDAWGQWASWWIGDALGTVLILPLVLVLLGEPRAAWAARRWNLALPLLLALLLGGSVVRLLADAQTQQLRLRAEQAGTQAAQTLQRRLDAQLDALEAMGQLLARDPAIGQEAFEDAAGLWLRRYPGTQNFTFNWRVTRAQRPHYECCDPGWPILGRDADGRRFPAPDRDEHMVITRLAPLETNIAARGLDVMSYAPLRTAVERAIASGRPQATEPFRLVQETGVQRGIVVYHAVRAPAQAHTVLGIVSSAFRMGDVTQAALDALPLQHLALCLIDLDAAPGNRRLAGADGCETADAPAALPVRTDWPLRFAQRHWLLRLQPGDGFWRLVAADARLHLSASTGFLAVGLLAAFLLVISGQRRRTEQLVQQRTLELARSHASLMQLAHFDALTGLVNRSFWTEQAHTVLATARASGQEVGIVFLDLDRFKHINDSLGHTQGDRLLQTVAARLQGCLRARDVLGRFGGDEFVVLLPWIKGREGAATVARKIARTLDEPITLHGTQVRVGASLGVAVFPHDGDTVDALLRQADTAMYAAKAAGRNQWRFFEPTMHAHVSRRLAIETALRQTLDDPAHSGLSLVYQPQVSAQDQRVLGLEVLLRWQHPALGPIPPGEFIGVAEDAGIIDRLGAWVLQTACHQFAAWHAGPQAPLLAGVRLAVNCSPIEFARPGFVEQVLQAVAPLGPLVRLLELEITESLLVQSGADVAQRMRALTERGIGLTGR</sequence>
<keyword evidence="5 6" id="KW-0472">Membrane</keyword>
<keyword evidence="4 6" id="KW-1133">Transmembrane helix</keyword>
<dbReference type="InterPro" id="IPR001633">
    <property type="entry name" value="EAL_dom"/>
</dbReference>
<dbReference type="CDD" id="cd01948">
    <property type="entry name" value="EAL"/>
    <property type="match status" value="1"/>
</dbReference>
<dbReference type="SUPFAM" id="SSF141868">
    <property type="entry name" value="EAL domain-like"/>
    <property type="match status" value="1"/>
</dbReference>
<dbReference type="RefSeq" id="WP_143904456.1">
    <property type="nucleotide sequence ID" value="NZ_VJOL01000086.1"/>
</dbReference>
<dbReference type="Pfam" id="PF00563">
    <property type="entry name" value="EAL"/>
    <property type="match status" value="1"/>
</dbReference>
<feature type="transmembrane region" description="Helical" evidence="6">
    <location>
        <begin position="50"/>
        <end position="79"/>
    </location>
</feature>
<comment type="subcellular location">
    <subcellularLocation>
        <location evidence="1">Cell membrane</location>
        <topology evidence="1">Multi-pass membrane protein</topology>
    </subcellularLocation>
</comment>
<dbReference type="Pfam" id="PF05231">
    <property type="entry name" value="MASE1"/>
    <property type="match status" value="1"/>
</dbReference>
<dbReference type="PANTHER" id="PTHR44757">
    <property type="entry name" value="DIGUANYLATE CYCLASE DGCP"/>
    <property type="match status" value="1"/>
</dbReference>
<comment type="caution">
    <text evidence="10">The sequence shown here is derived from an EMBL/GenBank/DDBJ whole genome shotgun (WGS) entry which is preliminary data.</text>
</comment>
<organism evidence="10 11">
    <name type="scientific">Tepidimonas thermarum</name>
    <dbReference type="NCBI Taxonomy" id="335431"/>
    <lineage>
        <taxon>Bacteria</taxon>
        <taxon>Pseudomonadati</taxon>
        <taxon>Pseudomonadota</taxon>
        <taxon>Betaproteobacteria</taxon>
        <taxon>Burkholderiales</taxon>
        <taxon>Tepidimonas</taxon>
    </lineage>
</organism>
<dbReference type="PROSITE" id="PS50883">
    <property type="entry name" value="EAL"/>
    <property type="match status" value="1"/>
</dbReference>
<dbReference type="GO" id="GO:0003824">
    <property type="term" value="F:catalytic activity"/>
    <property type="evidence" value="ECO:0007669"/>
    <property type="project" value="UniProtKB-ARBA"/>
</dbReference>
<dbReference type="NCBIfam" id="TIGR00254">
    <property type="entry name" value="GGDEF"/>
    <property type="match status" value="1"/>
</dbReference>
<dbReference type="CDD" id="cd01949">
    <property type="entry name" value="GGDEF"/>
    <property type="match status" value="1"/>
</dbReference>
<dbReference type="InterPro" id="IPR042240">
    <property type="entry name" value="CHASE_sf"/>
</dbReference>
<dbReference type="Gene3D" id="3.20.20.450">
    <property type="entry name" value="EAL domain"/>
    <property type="match status" value="1"/>
</dbReference>
<evidence type="ECO:0000256" key="3">
    <source>
        <dbReference type="ARBA" id="ARBA00022692"/>
    </source>
</evidence>
<dbReference type="GO" id="GO:0007165">
    <property type="term" value="P:signal transduction"/>
    <property type="evidence" value="ECO:0007669"/>
    <property type="project" value="UniProtKB-ARBA"/>
</dbReference>
<evidence type="ECO:0000256" key="4">
    <source>
        <dbReference type="ARBA" id="ARBA00022989"/>
    </source>
</evidence>
<evidence type="ECO:0000256" key="2">
    <source>
        <dbReference type="ARBA" id="ARBA00022475"/>
    </source>
</evidence>
<evidence type="ECO:0000313" key="11">
    <source>
        <dbReference type="Proteomes" id="UP000318542"/>
    </source>
</evidence>
<feature type="domain" description="CHASE" evidence="7">
    <location>
        <begin position="325"/>
        <end position="479"/>
    </location>
</feature>
<reference evidence="10 11" key="1">
    <citation type="submission" date="2019-07" db="EMBL/GenBank/DDBJ databases">
        <title>Tepidimonas thermarum AA-1 draft genome.</title>
        <authorList>
            <person name="Da Costa M.S."/>
            <person name="Froufe H.J.C."/>
            <person name="Egas C."/>
            <person name="Albuquerque L."/>
        </authorList>
    </citation>
    <scope>NUCLEOTIDE SEQUENCE [LARGE SCALE GENOMIC DNA]</scope>
    <source>
        <strain evidence="10 11">AA-1</strain>
    </source>
</reference>
<evidence type="ECO:0000259" key="9">
    <source>
        <dbReference type="PROSITE" id="PS50887"/>
    </source>
</evidence>
<gene>
    <name evidence="10" type="ORF">Tther_02526</name>
</gene>
<dbReference type="Gene3D" id="3.30.450.350">
    <property type="entry name" value="CHASE domain"/>
    <property type="match status" value="1"/>
</dbReference>
<feature type="transmembrane region" description="Helical" evidence="6">
    <location>
        <begin position="202"/>
        <end position="223"/>
    </location>
</feature>
<keyword evidence="2" id="KW-1003">Cell membrane</keyword>
<feature type="domain" description="GGDEF" evidence="9">
    <location>
        <begin position="576"/>
        <end position="709"/>
    </location>
</feature>
<dbReference type="Pfam" id="PF00990">
    <property type="entry name" value="GGDEF"/>
    <property type="match status" value="1"/>
</dbReference>
<dbReference type="Pfam" id="PF03924">
    <property type="entry name" value="CHASE"/>
    <property type="match status" value="1"/>
</dbReference>
<evidence type="ECO:0000256" key="5">
    <source>
        <dbReference type="ARBA" id="ARBA00023136"/>
    </source>
</evidence>
<feature type="transmembrane region" description="Helical" evidence="6">
    <location>
        <begin position="171"/>
        <end position="190"/>
    </location>
</feature>
<dbReference type="SMART" id="SM00267">
    <property type="entry name" value="GGDEF"/>
    <property type="match status" value="1"/>
</dbReference>
<evidence type="ECO:0000259" key="7">
    <source>
        <dbReference type="PROSITE" id="PS50839"/>
    </source>
</evidence>
<name>A0A554WVQ4_9BURK</name>
<accession>A0A554WVQ4</accession>
<dbReference type="Gene3D" id="3.30.70.270">
    <property type="match status" value="1"/>
</dbReference>
<dbReference type="InterPro" id="IPR043128">
    <property type="entry name" value="Rev_trsase/Diguanyl_cyclase"/>
</dbReference>
<dbReference type="PANTHER" id="PTHR44757:SF2">
    <property type="entry name" value="BIOFILM ARCHITECTURE MAINTENANCE PROTEIN MBAA"/>
    <property type="match status" value="1"/>
</dbReference>
<dbReference type="InterPro" id="IPR029787">
    <property type="entry name" value="Nucleotide_cyclase"/>
</dbReference>
<dbReference type="SMART" id="SM01079">
    <property type="entry name" value="CHASE"/>
    <property type="match status" value="1"/>
</dbReference>
<dbReference type="AlphaFoldDB" id="A0A554WVQ4"/>
<evidence type="ECO:0000313" key="10">
    <source>
        <dbReference type="EMBL" id="TSE27647.1"/>
    </source>
</evidence>
<feature type="transmembrane region" description="Helical" evidence="6">
    <location>
        <begin position="91"/>
        <end position="112"/>
    </location>
</feature>
<feature type="transmembrane region" description="Helical" evidence="6">
    <location>
        <begin position="20"/>
        <end position="38"/>
    </location>
</feature>
<evidence type="ECO:0000256" key="1">
    <source>
        <dbReference type="ARBA" id="ARBA00004651"/>
    </source>
</evidence>
<protein>
    <submittedName>
        <fullName evidence="10">Putative signaling protein</fullName>
    </submittedName>
</protein>
<dbReference type="SMART" id="SM00052">
    <property type="entry name" value="EAL"/>
    <property type="match status" value="1"/>
</dbReference>
<dbReference type="EMBL" id="VJOL01000086">
    <property type="protein sequence ID" value="TSE27647.1"/>
    <property type="molecule type" value="Genomic_DNA"/>
</dbReference>
<dbReference type="Proteomes" id="UP000318542">
    <property type="component" value="Unassembled WGS sequence"/>
</dbReference>
<dbReference type="InterPro" id="IPR007895">
    <property type="entry name" value="MASE1"/>
</dbReference>
<dbReference type="InterPro" id="IPR035919">
    <property type="entry name" value="EAL_sf"/>
</dbReference>
<dbReference type="FunFam" id="3.30.70.270:FF:000001">
    <property type="entry name" value="Diguanylate cyclase domain protein"/>
    <property type="match status" value="1"/>
</dbReference>
<keyword evidence="3 6" id="KW-0812">Transmembrane</keyword>
<dbReference type="InterPro" id="IPR052155">
    <property type="entry name" value="Biofilm_reg_signaling"/>
</dbReference>
<evidence type="ECO:0000259" key="8">
    <source>
        <dbReference type="PROSITE" id="PS50883"/>
    </source>
</evidence>
<evidence type="ECO:0000256" key="6">
    <source>
        <dbReference type="SAM" id="Phobius"/>
    </source>
</evidence>
<dbReference type="PROSITE" id="PS50839">
    <property type="entry name" value="CHASE"/>
    <property type="match status" value="1"/>
</dbReference>
<dbReference type="PROSITE" id="PS50887">
    <property type="entry name" value="GGDEF"/>
    <property type="match status" value="1"/>
</dbReference>
<dbReference type="InterPro" id="IPR006189">
    <property type="entry name" value="CHASE_dom"/>
</dbReference>
<dbReference type="OrthoDB" id="9813903at2"/>
<feature type="transmembrane region" description="Helical" evidence="6">
    <location>
        <begin position="133"/>
        <end position="159"/>
    </location>
</feature>
<feature type="domain" description="EAL" evidence="8">
    <location>
        <begin position="718"/>
        <end position="881"/>
    </location>
</feature>